<evidence type="ECO:0000256" key="5">
    <source>
        <dbReference type="ARBA" id="ARBA00023126"/>
    </source>
</evidence>
<comment type="pathway">
    <text evidence="1 6">Carbohydrate degradation; pentose phosphate pathway; D-ribulose 5-phosphate from D-glucose 6-phosphate (oxidative stage): step 3/3.</text>
</comment>
<proteinExistence type="inferred from homology"/>
<dbReference type="GO" id="GO:0004616">
    <property type="term" value="F:phosphogluconate dehydrogenase (decarboxylating) activity"/>
    <property type="evidence" value="ECO:0007669"/>
    <property type="project" value="UniProtKB-EC"/>
</dbReference>
<name>A0AA39QR96_9LECA</name>
<gene>
    <name evidence="9" type="ORF">JMJ35_009611</name>
</gene>
<evidence type="ECO:0000256" key="7">
    <source>
        <dbReference type="PIRSR" id="PIRSR000109-1"/>
    </source>
</evidence>
<evidence type="ECO:0000313" key="9">
    <source>
        <dbReference type="EMBL" id="KAK0507722.1"/>
    </source>
</evidence>
<keyword evidence="10" id="KW-1185">Reference proteome</keyword>
<evidence type="ECO:0000256" key="2">
    <source>
        <dbReference type="ARBA" id="ARBA00008419"/>
    </source>
</evidence>
<dbReference type="AlphaFoldDB" id="A0AA39QR96"/>
<dbReference type="PANTHER" id="PTHR11811">
    <property type="entry name" value="6-PHOSPHOGLUCONATE DEHYDROGENASE"/>
    <property type="match status" value="1"/>
</dbReference>
<comment type="subunit">
    <text evidence="6">Homodimer.</text>
</comment>
<feature type="active site" description="Proton donor" evidence="7">
    <location>
        <position position="198"/>
    </location>
</feature>
<comment type="catalytic activity">
    <reaction evidence="6">
        <text>6-phospho-D-gluconate + NADP(+) = D-ribulose 5-phosphate + CO2 + NADPH</text>
        <dbReference type="Rhea" id="RHEA:10116"/>
        <dbReference type="ChEBI" id="CHEBI:16526"/>
        <dbReference type="ChEBI" id="CHEBI:57783"/>
        <dbReference type="ChEBI" id="CHEBI:58121"/>
        <dbReference type="ChEBI" id="CHEBI:58349"/>
        <dbReference type="ChEBI" id="CHEBI:58759"/>
        <dbReference type="EC" id="1.1.1.44"/>
    </reaction>
</comment>
<comment type="caution">
    <text evidence="9">The sequence shown here is derived from an EMBL/GenBank/DDBJ whole genome shotgun (WGS) entry which is preliminary data.</text>
</comment>
<dbReference type="SUPFAM" id="SSF51735">
    <property type="entry name" value="NAD(P)-binding Rossmann-fold domains"/>
    <property type="match status" value="1"/>
</dbReference>
<evidence type="ECO:0000256" key="3">
    <source>
        <dbReference type="ARBA" id="ARBA00023002"/>
    </source>
</evidence>
<dbReference type="InterPro" id="IPR006115">
    <property type="entry name" value="6PGDH_NADP-bd"/>
</dbReference>
<accession>A0AA39QR96</accession>
<keyword evidence="3 6" id="KW-0560">Oxidoreductase</keyword>
<dbReference type="InterPro" id="IPR036291">
    <property type="entry name" value="NAD(P)-bd_dom_sf"/>
</dbReference>
<reference evidence="9" key="1">
    <citation type="submission" date="2023-03" db="EMBL/GenBank/DDBJ databases">
        <title>Complete genome of Cladonia borealis.</title>
        <authorList>
            <person name="Park H."/>
        </authorList>
    </citation>
    <scope>NUCLEOTIDE SEQUENCE</scope>
    <source>
        <strain evidence="9">ANT050790</strain>
    </source>
</reference>
<dbReference type="InterPro" id="IPR006183">
    <property type="entry name" value="Pgluconate_DH"/>
</dbReference>
<dbReference type="SUPFAM" id="SSF48179">
    <property type="entry name" value="6-phosphogluconate dehydrogenase C-terminal domain-like"/>
    <property type="match status" value="1"/>
</dbReference>
<dbReference type="GO" id="GO:0050661">
    <property type="term" value="F:NADP binding"/>
    <property type="evidence" value="ECO:0007669"/>
    <property type="project" value="InterPro"/>
</dbReference>
<dbReference type="EC" id="1.1.1.44" evidence="6"/>
<dbReference type="GO" id="GO:0006098">
    <property type="term" value="P:pentose-phosphate shunt"/>
    <property type="evidence" value="ECO:0007669"/>
    <property type="project" value="UniProtKB-KW"/>
</dbReference>
<feature type="active site" description="Proton acceptor" evidence="7">
    <location>
        <position position="191"/>
    </location>
</feature>
<evidence type="ECO:0000256" key="4">
    <source>
        <dbReference type="ARBA" id="ARBA00023064"/>
    </source>
</evidence>
<evidence type="ECO:0000259" key="8">
    <source>
        <dbReference type="SMART" id="SM01350"/>
    </source>
</evidence>
<dbReference type="Gene3D" id="3.40.50.720">
    <property type="entry name" value="NAD(P)-binding Rossmann-like Domain"/>
    <property type="match status" value="1"/>
</dbReference>
<evidence type="ECO:0000313" key="10">
    <source>
        <dbReference type="Proteomes" id="UP001166286"/>
    </source>
</evidence>
<comment type="similarity">
    <text evidence="2 6">Belongs to the 6-phosphogluconate dehydrogenase family.</text>
</comment>
<dbReference type="EMBL" id="JAFEKC020000022">
    <property type="protein sequence ID" value="KAK0507722.1"/>
    <property type="molecule type" value="Genomic_DNA"/>
</dbReference>
<keyword evidence="6" id="KW-0521">NADP</keyword>
<dbReference type="PRINTS" id="PR00076">
    <property type="entry name" value="6PGDHDRGNASE"/>
</dbReference>
<dbReference type="Proteomes" id="UP001166286">
    <property type="component" value="Unassembled WGS sequence"/>
</dbReference>
<dbReference type="Gene3D" id="1.20.5.320">
    <property type="entry name" value="6-Phosphogluconate Dehydrogenase, domain 3"/>
    <property type="match status" value="1"/>
</dbReference>
<organism evidence="9 10">
    <name type="scientific">Cladonia borealis</name>
    <dbReference type="NCBI Taxonomy" id="184061"/>
    <lineage>
        <taxon>Eukaryota</taxon>
        <taxon>Fungi</taxon>
        <taxon>Dikarya</taxon>
        <taxon>Ascomycota</taxon>
        <taxon>Pezizomycotina</taxon>
        <taxon>Lecanoromycetes</taxon>
        <taxon>OSLEUM clade</taxon>
        <taxon>Lecanoromycetidae</taxon>
        <taxon>Lecanorales</taxon>
        <taxon>Lecanorineae</taxon>
        <taxon>Cladoniaceae</taxon>
        <taxon>Cladonia</taxon>
    </lineage>
</organism>
<keyword evidence="5 6" id="KW-0570">Pentose shunt</keyword>
<keyword evidence="4" id="KW-0311">Gluconate utilization</keyword>
<dbReference type="InterPro" id="IPR006113">
    <property type="entry name" value="6PGDH_Gnd/GntZ"/>
</dbReference>
<sequence>MADVPEIKKLAMIGCGSMGGGMALLFASHNIHVLLNDPSEETVNNLLSKAKEDGLESRLSKHLDYADLCKNLDSPKVFIFSLPHGTVGDGVVDGLKPYLEKGDLILDASNEHWQNTQRRQGKLVAQGVYYVGMGVSGGYQAARRGPSMCPGGEDRALDLCMPLLEKVAARDGKGRACVGRCGMGGSGHYVKMIHNGIEHGMMSAQSEAWQIMSLCLGMSYDEIGDEFARWNADGELKGTFLIDIGAQINKQRDDKGKHVLSVVEDKVVQDIDGSEGTGVWSSEEAIRLHVPAPTLSDAHNVRIASAFRKDRKRVKETFGGHFPIEKWTGSAEEKKACLEDLRQAVYASFLTAFVQGINIIDQADQENRWSINFSEVIQIWRNGCIIRADYIADLLEEIFQKSEDQDRDLLHLEVIATELKSNFPALKKVVAMGVETNAIIPSMSATLEYLKYSVNTILPTQFYEAQLDYFGKHMFDLKSEPAGEPVTGKHHYEWKPA</sequence>
<evidence type="ECO:0000256" key="6">
    <source>
        <dbReference type="PIRNR" id="PIRNR000109"/>
    </source>
</evidence>
<dbReference type="Pfam" id="PF03446">
    <property type="entry name" value="NAD_binding_2"/>
    <property type="match status" value="1"/>
</dbReference>
<dbReference type="SMART" id="SM01350">
    <property type="entry name" value="6PGD"/>
    <property type="match status" value="1"/>
</dbReference>
<dbReference type="Gene3D" id="1.10.1040.10">
    <property type="entry name" value="N-(1-d-carboxylethyl)-l-norvaline Dehydrogenase, domain 2"/>
    <property type="match status" value="1"/>
</dbReference>
<dbReference type="InterPro" id="IPR006114">
    <property type="entry name" value="6PGDH_C"/>
</dbReference>
<feature type="domain" description="6-phosphogluconate dehydrogenase C-terminal" evidence="8">
    <location>
        <begin position="187"/>
        <end position="495"/>
    </location>
</feature>
<dbReference type="GO" id="GO:0019521">
    <property type="term" value="P:D-gluconate metabolic process"/>
    <property type="evidence" value="ECO:0007669"/>
    <property type="project" value="UniProtKB-KW"/>
</dbReference>
<dbReference type="Pfam" id="PF00393">
    <property type="entry name" value="6PGD"/>
    <property type="match status" value="1"/>
</dbReference>
<evidence type="ECO:0000256" key="1">
    <source>
        <dbReference type="ARBA" id="ARBA00004874"/>
    </source>
</evidence>
<comment type="function">
    <text evidence="6">Catalyzes the oxidative decarboxylation of 6-phosphogluconate to ribulose 5-phosphate and CO(2), with concomitant reduction of NADP to NADPH.</text>
</comment>
<dbReference type="PIRSF" id="PIRSF000109">
    <property type="entry name" value="6PGD"/>
    <property type="match status" value="1"/>
</dbReference>
<dbReference type="FunFam" id="3.40.50.720:FF:000634">
    <property type="entry name" value="6-phosphogluconate dehydrogenase, decarboxylating"/>
    <property type="match status" value="1"/>
</dbReference>
<dbReference type="InterPro" id="IPR013328">
    <property type="entry name" value="6PGD_dom2"/>
</dbReference>
<protein>
    <recommendedName>
        <fullName evidence="6">6-phosphogluconate dehydrogenase, decarboxylating</fullName>
        <ecNumber evidence="6">1.1.1.44</ecNumber>
    </recommendedName>
</protein>
<dbReference type="InterPro" id="IPR008927">
    <property type="entry name" value="6-PGluconate_DH-like_C_sf"/>
</dbReference>